<dbReference type="PANTHER" id="PTHR11080:SF2">
    <property type="entry name" value="LD05707P"/>
    <property type="match status" value="1"/>
</dbReference>
<dbReference type="OrthoDB" id="9791276at2"/>
<evidence type="ECO:0000256" key="2">
    <source>
        <dbReference type="ARBA" id="ARBA00022642"/>
    </source>
</evidence>
<dbReference type="Pfam" id="PF00857">
    <property type="entry name" value="Isochorismatase"/>
    <property type="match status" value="1"/>
</dbReference>
<keyword evidence="3" id="KW-0479">Metal-binding</keyword>
<dbReference type="RefSeq" id="WP_147892989.1">
    <property type="nucleotide sequence ID" value="NZ_BAAANR010000001.1"/>
</dbReference>
<evidence type="ECO:0000256" key="5">
    <source>
        <dbReference type="ARBA" id="ARBA00037900"/>
    </source>
</evidence>
<dbReference type="InterPro" id="IPR052347">
    <property type="entry name" value="Isochorismatase_Nicotinamidase"/>
</dbReference>
<evidence type="ECO:0000256" key="7">
    <source>
        <dbReference type="ARBA" id="ARBA00043224"/>
    </source>
</evidence>
<sequence>MTRALFIVDVQNDFTEHGALGVEGGDAVAQRISAFLGEHAGDYALVVASRDWHDGDNDNGGHFAEGQPDFIDTWPVHCVGGTFGAEYDEGFDTSAVTHHLKKGQGKPAYSLFEGIGDDGSTAAQLLEDHGIRDIDVVGLATDYCVRASALDALAAGRGVRVFTDLVAGVHPDSSAAALTDIAAAGAQVVDSRG</sequence>
<keyword evidence="4" id="KW-0378">Hydrolase</keyword>
<proteinExistence type="inferred from homology"/>
<dbReference type="InterPro" id="IPR000868">
    <property type="entry name" value="Isochorismatase-like_dom"/>
</dbReference>
<dbReference type="GO" id="GO:0046872">
    <property type="term" value="F:metal ion binding"/>
    <property type="evidence" value="ECO:0007669"/>
    <property type="project" value="UniProtKB-KW"/>
</dbReference>
<dbReference type="PANTHER" id="PTHR11080">
    <property type="entry name" value="PYRAZINAMIDASE/NICOTINAMIDASE"/>
    <property type="match status" value="1"/>
</dbReference>
<dbReference type="AlphaFoldDB" id="A0A5C8I2E5"/>
<dbReference type="InterPro" id="IPR036380">
    <property type="entry name" value="Isochorismatase-like_sf"/>
</dbReference>
<feature type="domain" description="Isochorismatase-like" evidence="8">
    <location>
        <begin position="4"/>
        <end position="191"/>
    </location>
</feature>
<dbReference type="EMBL" id="VRSV01000001">
    <property type="protein sequence ID" value="TXK12250.1"/>
    <property type="molecule type" value="Genomic_DNA"/>
</dbReference>
<dbReference type="GO" id="GO:0019363">
    <property type="term" value="P:pyridine nucleotide biosynthetic process"/>
    <property type="evidence" value="ECO:0007669"/>
    <property type="project" value="UniProtKB-KW"/>
</dbReference>
<evidence type="ECO:0000313" key="9">
    <source>
        <dbReference type="EMBL" id="TXK12250.1"/>
    </source>
</evidence>
<evidence type="ECO:0000256" key="4">
    <source>
        <dbReference type="ARBA" id="ARBA00022801"/>
    </source>
</evidence>
<evidence type="ECO:0000256" key="6">
    <source>
        <dbReference type="ARBA" id="ARBA00039017"/>
    </source>
</evidence>
<reference evidence="9 10" key="1">
    <citation type="submission" date="2019-08" db="EMBL/GenBank/DDBJ databases">
        <authorList>
            <person name="Dong K."/>
        </authorList>
    </citation>
    <scope>NUCLEOTIDE SEQUENCE [LARGE SCALE GENOMIC DNA]</scope>
    <source>
        <strain evidence="9 10">JCM14558</strain>
    </source>
</reference>
<dbReference type="EC" id="3.5.1.19" evidence="6"/>
<evidence type="ECO:0000259" key="8">
    <source>
        <dbReference type="Pfam" id="PF00857"/>
    </source>
</evidence>
<name>A0A5C8I2E5_9MICO</name>
<evidence type="ECO:0000256" key="1">
    <source>
        <dbReference type="ARBA" id="ARBA00006336"/>
    </source>
</evidence>
<comment type="similarity">
    <text evidence="1">Belongs to the isochorismatase family.</text>
</comment>
<protein>
    <recommendedName>
        <fullName evidence="6">nicotinamidase</fullName>
        <ecNumber evidence="6">3.5.1.19</ecNumber>
    </recommendedName>
    <alternativeName>
        <fullName evidence="7">Nicotinamide deamidase</fullName>
    </alternativeName>
</protein>
<dbReference type="Proteomes" id="UP000321034">
    <property type="component" value="Unassembled WGS sequence"/>
</dbReference>
<dbReference type="SUPFAM" id="SSF52499">
    <property type="entry name" value="Isochorismatase-like hydrolases"/>
    <property type="match status" value="1"/>
</dbReference>
<dbReference type="GO" id="GO:0008936">
    <property type="term" value="F:nicotinamidase activity"/>
    <property type="evidence" value="ECO:0007669"/>
    <property type="project" value="UniProtKB-EC"/>
</dbReference>
<keyword evidence="10" id="KW-1185">Reference proteome</keyword>
<dbReference type="Gene3D" id="3.40.50.850">
    <property type="entry name" value="Isochorismatase-like"/>
    <property type="match status" value="1"/>
</dbReference>
<organism evidence="9 10">
    <name type="scientific">Microbacterium hatanonis</name>
    <dbReference type="NCBI Taxonomy" id="404366"/>
    <lineage>
        <taxon>Bacteria</taxon>
        <taxon>Bacillati</taxon>
        <taxon>Actinomycetota</taxon>
        <taxon>Actinomycetes</taxon>
        <taxon>Micrococcales</taxon>
        <taxon>Microbacteriaceae</taxon>
        <taxon>Microbacterium</taxon>
    </lineage>
</organism>
<evidence type="ECO:0000256" key="3">
    <source>
        <dbReference type="ARBA" id="ARBA00022723"/>
    </source>
</evidence>
<evidence type="ECO:0000313" key="10">
    <source>
        <dbReference type="Proteomes" id="UP000321034"/>
    </source>
</evidence>
<comment type="pathway">
    <text evidence="5">Cofactor biosynthesis; nicotinate biosynthesis; nicotinate from nicotinamide: step 1/1.</text>
</comment>
<gene>
    <name evidence="9" type="ORF">FVP77_01845</name>
</gene>
<comment type="caution">
    <text evidence="9">The sequence shown here is derived from an EMBL/GenBank/DDBJ whole genome shotgun (WGS) entry which is preliminary data.</text>
</comment>
<accession>A0A5C8I2E5</accession>
<keyword evidence="2" id="KW-0662">Pyridine nucleotide biosynthesis</keyword>